<dbReference type="Proteomes" id="UP000305674">
    <property type="component" value="Unassembled WGS sequence"/>
</dbReference>
<feature type="signal peptide" evidence="1">
    <location>
        <begin position="1"/>
        <end position="19"/>
    </location>
</feature>
<keyword evidence="3" id="KW-1185">Reference proteome</keyword>
<evidence type="ECO:0000256" key="1">
    <source>
        <dbReference type="SAM" id="SignalP"/>
    </source>
</evidence>
<dbReference type="EMBL" id="SWCI01000007">
    <property type="protein sequence ID" value="TKB48383.1"/>
    <property type="molecule type" value="Genomic_DNA"/>
</dbReference>
<dbReference type="RefSeq" id="WP_136853494.1">
    <property type="nucleotide sequence ID" value="NZ_SWCI01000007.1"/>
</dbReference>
<protein>
    <submittedName>
        <fullName evidence="2">DUF2860 domain-containing protein</fullName>
    </submittedName>
</protein>
<evidence type="ECO:0000313" key="2">
    <source>
        <dbReference type="EMBL" id="TKB48383.1"/>
    </source>
</evidence>
<keyword evidence="1" id="KW-0732">Signal</keyword>
<dbReference type="PIRSF" id="PIRSF028696">
    <property type="entry name" value="UCP028696"/>
    <property type="match status" value="1"/>
</dbReference>
<comment type="caution">
    <text evidence="2">The sequence shown here is derived from an EMBL/GenBank/DDBJ whole genome shotgun (WGS) entry which is preliminary data.</text>
</comment>
<proteinExistence type="predicted"/>
<dbReference type="AlphaFoldDB" id="A0A4V5NUZ0"/>
<organism evidence="2 3">
    <name type="scientific">Ferrimonas sediminicola</name>
    <dbReference type="NCBI Taxonomy" id="2569538"/>
    <lineage>
        <taxon>Bacteria</taxon>
        <taxon>Pseudomonadati</taxon>
        <taxon>Pseudomonadota</taxon>
        <taxon>Gammaproteobacteria</taxon>
        <taxon>Alteromonadales</taxon>
        <taxon>Ferrimonadaceae</taxon>
        <taxon>Ferrimonas</taxon>
    </lineage>
</organism>
<dbReference type="SUPFAM" id="SSF56935">
    <property type="entry name" value="Porins"/>
    <property type="match status" value="1"/>
</dbReference>
<feature type="chain" id="PRO_5020910980" evidence="1">
    <location>
        <begin position="20"/>
        <end position="341"/>
    </location>
</feature>
<sequence length="341" mass="38324">MPARLFLLSSLLFVPSALANDPLTMPDLPGWSGYLGAGVAYYDVSSNFVTGNRLVDLDNEQSRGLQRAPGSESVTSPEVLLDLRYTFEGLQTQLFAGNLVQDMVRFDLAHQLGVRHSLGEWGIVSAGYVFSSLPTEVWQDPFLTDGPRSRSDRDSQGGRLGWSAIAGSTLGVSYTYRRIDVKEDRAGEELRIAGELTVDEQAMLRRDGEHHRFEFNALWRLSDNQRLMPALLFTQRSIEGRANEGESKGMQLTYYFDGVNISATVTGYYGDRDYDAKNPVFDKAPDAEEYGLGANLFWHQPMGLNQWDIRLGLLYFESDARVEFYDSDLFGASLSLLYRFR</sequence>
<dbReference type="OrthoDB" id="6199337at2"/>
<evidence type="ECO:0000313" key="3">
    <source>
        <dbReference type="Proteomes" id="UP000305674"/>
    </source>
</evidence>
<accession>A0A4V5NUZ0</accession>
<dbReference type="InterPro" id="IPR016896">
    <property type="entry name" value="DUF2860"/>
</dbReference>
<name>A0A4V5NUZ0_9GAMM</name>
<gene>
    <name evidence="2" type="ORF">FCL40_11750</name>
</gene>
<reference evidence="2 3" key="1">
    <citation type="submission" date="2019-04" db="EMBL/GenBank/DDBJ databases">
        <authorList>
            <person name="Hwang J.C."/>
        </authorList>
    </citation>
    <scope>NUCLEOTIDE SEQUENCE [LARGE SCALE GENOMIC DNA]</scope>
    <source>
        <strain evidence="2 3">IMCC35001</strain>
    </source>
</reference>
<dbReference type="Pfam" id="PF11059">
    <property type="entry name" value="DUF2860"/>
    <property type="match status" value="1"/>
</dbReference>